<dbReference type="AlphaFoldDB" id="A0A1U8BB22"/>
<feature type="region of interest" description="Disordered" evidence="6">
    <location>
        <begin position="425"/>
        <end position="447"/>
    </location>
</feature>
<dbReference type="InterPro" id="IPR013083">
    <property type="entry name" value="Znf_RING/FYVE/PHD"/>
</dbReference>
<dbReference type="InterPro" id="IPR019786">
    <property type="entry name" value="Zinc_finger_PHD-type_CS"/>
</dbReference>
<dbReference type="GeneID" id="104612675"/>
<dbReference type="InterPro" id="IPR059080">
    <property type="entry name" value="WHD_PTC1"/>
</dbReference>
<dbReference type="InterPro" id="IPR001965">
    <property type="entry name" value="Znf_PHD"/>
</dbReference>
<dbReference type="OMA" id="RCSGWSH"/>
<evidence type="ECO:0000256" key="5">
    <source>
        <dbReference type="ARBA" id="ARBA00023163"/>
    </source>
</evidence>
<organism evidence="8 9">
    <name type="scientific">Nelumbo nucifera</name>
    <name type="common">Sacred lotus</name>
    <dbReference type="NCBI Taxonomy" id="4432"/>
    <lineage>
        <taxon>Eukaryota</taxon>
        <taxon>Viridiplantae</taxon>
        <taxon>Streptophyta</taxon>
        <taxon>Embryophyta</taxon>
        <taxon>Tracheophyta</taxon>
        <taxon>Spermatophyta</taxon>
        <taxon>Magnoliopsida</taxon>
        <taxon>Proteales</taxon>
        <taxon>Nelumbonaceae</taxon>
        <taxon>Nelumbo</taxon>
    </lineage>
</organism>
<dbReference type="CDD" id="cd15556">
    <property type="entry name" value="PHD_MMD1_like"/>
    <property type="match status" value="1"/>
</dbReference>
<dbReference type="Pfam" id="PF00628">
    <property type="entry name" value="PHD"/>
    <property type="match status" value="1"/>
</dbReference>
<protein>
    <submittedName>
        <fullName evidence="9">PHD finger protein MALE MEIOCYTE DEATH 1-like</fullName>
    </submittedName>
</protein>
<dbReference type="InterPro" id="IPR058054">
    <property type="entry name" value="Znf_MS1-like"/>
</dbReference>
<dbReference type="SMART" id="SM00249">
    <property type="entry name" value="PHD"/>
    <property type="match status" value="1"/>
</dbReference>
<dbReference type="Pfam" id="PF25565">
    <property type="entry name" value="Ubiquitin_At1g33420"/>
    <property type="match status" value="1"/>
</dbReference>
<accession>A0A1U8BB22</accession>
<dbReference type="STRING" id="4432.A0A1U8BB22"/>
<dbReference type="OrthoDB" id="436852at2759"/>
<dbReference type="Proteomes" id="UP000189703">
    <property type="component" value="Unplaced"/>
</dbReference>
<evidence type="ECO:0000256" key="6">
    <source>
        <dbReference type="SAM" id="MobiDB-lite"/>
    </source>
</evidence>
<evidence type="ECO:0000313" key="9">
    <source>
        <dbReference type="RefSeq" id="XP_010278538.1"/>
    </source>
</evidence>
<evidence type="ECO:0000256" key="4">
    <source>
        <dbReference type="ARBA" id="ARBA00023015"/>
    </source>
</evidence>
<keyword evidence="2" id="KW-0863">Zinc-finger</keyword>
<proteinExistence type="predicted"/>
<dbReference type="PROSITE" id="PS01359">
    <property type="entry name" value="ZF_PHD_1"/>
    <property type="match status" value="1"/>
</dbReference>
<feature type="compositionally biased region" description="Acidic residues" evidence="6">
    <location>
        <begin position="428"/>
        <end position="442"/>
    </location>
</feature>
<dbReference type="SUPFAM" id="SSF57903">
    <property type="entry name" value="FYVE/PHD zinc finger"/>
    <property type="match status" value="1"/>
</dbReference>
<dbReference type="FunCoup" id="A0A1U8BB22">
    <property type="interactions" value="24"/>
</dbReference>
<gene>
    <name evidence="9" type="primary">LOC104612675</name>
</gene>
<evidence type="ECO:0000259" key="7">
    <source>
        <dbReference type="SMART" id="SM00249"/>
    </source>
</evidence>
<evidence type="ECO:0000256" key="2">
    <source>
        <dbReference type="ARBA" id="ARBA00022771"/>
    </source>
</evidence>
<keyword evidence="4" id="KW-0805">Transcription regulation</keyword>
<dbReference type="InParanoid" id="A0A1U8BB22"/>
<evidence type="ECO:0000256" key="1">
    <source>
        <dbReference type="ARBA" id="ARBA00022723"/>
    </source>
</evidence>
<dbReference type="GO" id="GO:0008270">
    <property type="term" value="F:zinc ion binding"/>
    <property type="evidence" value="ECO:0007669"/>
    <property type="project" value="UniProtKB-KW"/>
</dbReference>
<dbReference type="InterPro" id="IPR057765">
    <property type="entry name" value="MS1-like_ubiquitin"/>
</dbReference>
<dbReference type="RefSeq" id="XP_010278538.1">
    <property type="nucleotide sequence ID" value="XM_010280236.2"/>
</dbReference>
<keyword evidence="1" id="KW-0479">Metal-binding</keyword>
<dbReference type="PANTHER" id="PTHR46201:SF9">
    <property type="entry name" value="PHD FINGER PROTEIN MALE MEIOCYTE DEATH 1"/>
    <property type="match status" value="1"/>
</dbReference>
<dbReference type="KEGG" id="nnu:104612675"/>
<reference evidence="9" key="1">
    <citation type="submission" date="2025-08" db="UniProtKB">
        <authorList>
            <consortium name="RefSeq"/>
        </authorList>
    </citation>
    <scope>IDENTIFICATION</scope>
</reference>
<dbReference type="InterPro" id="IPR011011">
    <property type="entry name" value="Znf_FYVE_PHD"/>
</dbReference>
<evidence type="ECO:0000256" key="3">
    <source>
        <dbReference type="ARBA" id="ARBA00022833"/>
    </source>
</evidence>
<keyword evidence="5" id="KW-0804">Transcription</keyword>
<dbReference type="Gene3D" id="3.30.40.10">
    <property type="entry name" value="Zinc/RING finger domain, C3HC4 (zinc finger)"/>
    <property type="match status" value="1"/>
</dbReference>
<name>A0A1U8BB22_NELNU</name>
<dbReference type="InterPro" id="IPR019787">
    <property type="entry name" value="Znf_PHD-finger"/>
</dbReference>
<keyword evidence="3" id="KW-0862">Zinc</keyword>
<sequence>MAITVLDACKKRKRKPKLYGFHTFADPGCPIILTGPFRDNIRSFIEECGEIEDYNVEGMPTWSTLLVNENNGVVVPLYTIEESVKHSLHPFCDHCRCVGWSHHFVSKRRYHMIIPEDAEWSKPLEGNVFDLHTHLLHGLIHCNGFGHLLCLNGVEGGSKYLCGREIMDLWDRICTTLRARKITVVDTSKKRSMDLRLLYGVAYGHTWFGRWGYRFCRGSFGVTEEQYNDALEILSSLNLDHIMDEFVSTSYHKNIMRIIRSYRDVSETQLITLRDLFRFMLALKSRPPVQRKSLMAAAAVGPPSKSSISIYRQRKSPSKDKPVKYRKFAPFAANMDSRWPAKRLQYAAEVIVEALKEKKARSIGQRGMSRQDVRDAARLHIGDTGLLDFVLKSLNNFIVGNHIVRRTVNPATRLLEYTIHEVCSGESAVDESPEPTVEDPPPDPEPGADVYGDVVFLYKRVLKGFPESELLGLASRVVLDGKHFMKEWPFKDEQDELLRFVCRFMPSVGEVESELTRPLPPGEVVVVPPYATVGELKVAAEKALRDTYGMLEWFVAKEVEGVGGMEDEEVLFGALESGAHIWVEGSGVDLRTDLRYEGGADNWTVDCRCGARDDDGERMVACDVCEVWQHTRCAGIVDDEAVPALFVCERCRADMIPPMSVNLYLEPEAEYEYA</sequence>
<dbReference type="Pfam" id="PF25874">
    <property type="entry name" value="WHD_plant_repro"/>
    <property type="match status" value="1"/>
</dbReference>
<evidence type="ECO:0000313" key="8">
    <source>
        <dbReference type="Proteomes" id="UP000189703"/>
    </source>
</evidence>
<dbReference type="eggNOG" id="KOG1844">
    <property type="taxonomic scope" value="Eukaryota"/>
</dbReference>
<feature type="domain" description="Zinc finger PHD-type" evidence="7">
    <location>
        <begin position="606"/>
        <end position="652"/>
    </location>
</feature>
<dbReference type="PANTHER" id="PTHR46201">
    <property type="entry name" value="PHD FINGER PROTEIN MALE MEIOCYTE DEATH 1-RELATED"/>
    <property type="match status" value="1"/>
</dbReference>
<keyword evidence="8" id="KW-1185">Reference proteome</keyword>